<dbReference type="EMBL" id="BPWL01000003">
    <property type="protein sequence ID" value="GJJ08128.1"/>
    <property type="molecule type" value="Genomic_DNA"/>
</dbReference>
<evidence type="ECO:0000313" key="2">
    <source>
        <dbReference type="EMBL" id="GJJ08128.1"/>
    </source>
</evidence>
<name>A0AAV5A649_9AGAM</name>
<gene>
    <name evidence="2" type="ORF">Clacol_002336</name>
</gene>
<dbReference type="Proteomes" id="UP001050691">
    <property type="component" value="Unassembled WGS sequence"/>
</dbReference>
<comment type="caution">
    <text evidence="2">The sequence shown here is derived from an EMBL/GenBank/DDBJ whole genome shotgun (WGS) entry which is preliminary data.</text>
</comment>
<evidence type="ECO:0000256" key="1">
    <source>
        <dbReference type="SAM" id="MobiDB-lite"/>
    </source>
</evidence>
<evidence type="ECO:0000313" key="3">
    <source>
        <dbReference type="Proteomes" id="UP001050691"/>
    </source>
</evidence>
<proteinExistence type="predicted"/>
<reference evidence="2" key="1">
    <citation type="submission" date="2021-10" db="EMBL/GenBank/DDBJ databases">
        <title>De novo Genome Assembly of Clathrus columnatus (Basidiomycota, Fungi) Using Illumina and Nanopore Sequence Data.</title>
        <authorList>
            <person name="Ogiso-Tanaka E."/>
            <person name="Itagaki H."/>
            <person name="Hosoya T."/>
            <person name="Hosaka K."/>
        </authorList>
    </citation>
    <scope>NUCLEOTIDE SEQUENCE</scope>
    <source>
        <strain evidence="2">MO-923</strain>
    </source>
</reference>
<keyword evidence="3" id="KW-1185">Reference proteome</keyword>
<protein>
    <submittedName>
        <fullName evidence="2">Uncharacterized protein</fullName>
    </submittedName>
</protein>
<dbReference type="AlphaFoldDB" id="A0AAV5A649"/>
<sequence length="143" mass="16124">MPPSGSMLPSVPPKDKNLILNLPIVLNRPPSIDMEIASVERPPPKSPNHYRYHISSWKPSPPDRSQSQPPESEKNLGGLLEIFEEIPITELARLPKPEISSKFSLNDYISKMSLGSRPQWVKKLRPIKRGVDLPFPIASREND</sequence>
<organism evidence="2 3">
    <name type="scientific">Clathrus columnatus</name>
    <dbReference type="NCBI Taxonomy" id="1419009"/>
    <lineage>
        <taxon>Eukaryota</taxon>
        <taxon>Fungi</taxon>
        <taxon>Dikarya</taxon>
        <taxon>Basidiomycota</taxon>
        <taxon>Agaricomycotina</taxon>
        <taxon>Agaricomycetes</taxon>
        <taxon>Phallomycetidae</taxon>
        <taxon>Phallales</taxon>
        <taxon>Clathraceae</taxon>
        <taxon>Clathrus</taxon>
    </lineage>
</organism>
<feature type="region of interest" description="Disordered" evidence="1">
    <location>
        <begin position="37"/>
        <end position="76"/>
    </location>
</feature>
<accession>A0AAV5A649</accession>